<name>A0A7J7NWZ6_9MAGN</name>
<gene>
    <name evidence="8" type="ORF">GIB67_007242</name>
</gene>
<dbReference type="AlphaFoldDB" id="A0A7J7NWZ6"/>
<dbReference type="Pfam" id="PF01501">
    <property type="entry name" value="Glyco_transf_8"/>
    <property type="match status" value="1"/>
</dbReference>
<dbReference type="GO" id="GO:0008270">
    <property type="term" value="F:zinc ion binding"/>
    <property type="evidence" value="ECO:0007669"/>
    <property type="project" value="UniProtKB-KW"/>
</dbReference>
<dbReference type="OrthoDB" id="411524at2759"/>
<keyword evidence="4" id="KW-0862">Zinc</keyword>
<feature type="region of interest" description="Disordered" evidence="6">
    <location>
        <begin position="1"/>
        <end position="40"/>
    </location>
</feature>
<dbReference type="EMBL" id="JACGCM010000455">
    <property type="protein sequence ID" value="KAF6171721.1"/>
    <property type="molecule type" value="Genomic_DNA"/>
</dbReference>
<dbReference type="GO" id="GO:0000139">
    <property type="term" value="C:Golgi membrane"/>
    <property type="evidence" value="ECO:0007669"/>
    <property type="project" value="UniProtKB-SubCell"/>
</dbReference>
<evidence type="ECO:0000256" key="3">
    <source>
        <dbReference type="ARBA" id="ARBA00022676"/>
    </source>
</evidence>
<dbReference type="InterPro" id="IPR036875">
    <property type="entry name" value="Znf_CCHC_sf"/>
</dbReference>
<evidence type="ECO:0000256" key="6">
    <source>
        <dbReference type="SAM" id="MobiDB-lite"/>
    </source>
</evidence>
<dbReference type="SUPFAM" id="SSF53448">
    <property type="entry name" value="Nucleotide-diphospho-sugar transferases"/>
    <property type="match status" value="1"/>
</dbReference>
<dbReference type="EC" id="2.4.1.-" evidence="5"/>
<feature type="compositionally biased region" description="Low complexity" evidence="6">
    <location>
        <begin position="19"/>
        <end position="30"/>
    </location>
</feature>
<dbReference type="UniPathway" id="UPA00845"/>
<dbReference type="InterPro" id="IPR001878">
    <property type="entry name" value="Znf_CCHC"/>
</dbReference>
<keyword evidence="3 5" id="KW-0328">Glycosyltransferase</keyword>
<dbReference type="GO" id="GO:0003676">
    <property type="term" value="F:nucleic acid binding"/>
    <property type="evidence" value="ECO:0007669"/>
    <property type="project" value="InterPro"/>
</dbReference>
<evidence type="ECO:0000256" key="1">
    <source>
        <dbReference type="ARBA" id="ARBA00004877"/>
    </source>
</evidence>
<dbReference type="Proteomes" id="UP000541444">
    <property type="component" value="Unassembled WGS sequence"/>
</dbReference>
<dbReference type="InterPro" id="IPR002495">
    <property type="entry name" value="Glyco_trans_8"/>
</dbReference>
<dbReference type="Gene3D" id="3.90.550.10">
    <property type="entry name" value="Spore Coat Polysaccharide Biosynthesis Protein SpsA, Chain A"/>
    <property type="match status" value="1"/>
</dbReference>
<keyword evidence="4" id="KW-0863">Zinc-finger</keyword>
<evidence type="ECO:0000256" key="4">
    <source>
        <dbReference type="PROSITE-ProRule" id="PRU00047"/>
    </source>
</evidence>
<evidence type="ECO:0000259" key="7">
    <source>
        <dbReference type="PROSITE" id="PS50158"/>
    </source>
</evidence>
<comment type="pathway">
    <text evidence="1 5">Glycan metabolism; pectin biosynthesis.</text>
</comment>
<dbReference type="InterPro" id="IPR029993">
    <property type="entry name" value="GAUT"/>
</dbReference>
<dbReference type="SUPFAM" id="SSF57756">
    <property type="entry name" value="Retrovirus zinc finger-like domains"/>
    <property type="match status" value="1"/>
</dbReference>
<dbReference type="GO" id="GO:0047262">
    <property type="term" value="F:polygalacturonate 4-alpha-galacturonosyltransferase activity"/>
    <property type="evidence" value="ECO:0007669"/>
    <property type="project" value="InterPro"/>
</dbReference>
<evidence type="ECO:0000313" key="9">
    <source>
        <dbReference type="Proteomes" id="UP000541444"/>
    </source>
</evidence>
<sequence length="528" mass="60608">MGVIPYVSPRQNRAPTPPQGTQSSSSGFQQRSWVPGNPVADNSTYWGDGDYGTSRGYKDKYCSYDKRNRANVIISAFQNMNLDVKISVPEFDGKTDAHGFIDWLNQVDRVLAFKKCGDPRAVTLMETKLTGYALNWWEGVQQLRVASGGDYITNWGTMRHESMTRFIPGNYEEEIFAKLQNFFQTLTQMVDEYASNFYLFSSRVLLSKSEAKRISRLKLRLTKRLHDELVLFNGQSLLEVVEMAKRMEIKFRQSSYSSYTPLAPATTTTSTTTKTTRPTRVTSATICCNCGKTGHMKCECTTPRKHIALLTQNLLDHINEAFSHMWGDDVDEETLFPNLDKVVFLDDDVVVQHDLTPLWDIDLEGKVNGAVETCRGEDEWVMSKRFKSYFNFSHPLIANSLNPDECAWAYGMNIFNLNAWRKTNIRDTYHSWLKQNLQSNLTMWKLGTLPPALIAFRGNVHPIDPHWHMLGLGYQQKTDVEHAKKAAVIHYNGQSKPWLEIGFEHLRPLWTKYVNYSNDFIKNCHILE</sequence>
<keyword evidence="5" id="KW-0961">Cell wall biogenesis/degradation</keyword>
<protein>
    <recommendedName>
        <fullName evidence="5">Hexosyltransferase</fullName>
        <ecNumber evidence="5">2.4.1.-</ecNumber>
    </recommendedName>
</protein>
<keyword evidence="4" id="KW-0479">Metal-binding</keyword>
<dbReference type="PANTHER" id="PTHR32116:SF27">
    <property type="entry name" value="GALACTURONOSYLTRANSFERASE 13-RELATED"/>
    <property type="match status" value="1"/>
</dbReference>
<dbReference type="PROSITE" id="PS50158">
    <property type="entry name" value="ZF_CCHC"/>
    <property type="match status" value="1"/>
</dbReference>
<keyword evidence="9" id="KW-1185">Reference proteome</keyword>
<comment type="subcellular location">
    <subcellularLocation>
        <location evidence="5">Golgi apparatus membrane</location>
        <topology evidence="5">Single-pass type II membrane protein</topology>
    </subcellularLocation>
</comment>
<evidence type="ECO:0000256" key="5">
    <source>
        <dbReference type="RuleBase" id="RU362027"/>
    </source>
</evidence>
<comment type="similarity">
    <text evidence="2 5">Belongs to the glycosyltransferase 8 family.</text>
</comment>
<dbReference type="GO" id="GO:0071555">
    <property type="term" value="P:cell wall organization"/>
    <property type="evidence" value="ECO:0007669"/>
    <property type="project" value="UniProtKB-KW"/>
</dbReference>
<organism evidence="8 9">
    <name type="scientific">Kingdonia uniflora</name>
    <dbReference type="NCBI Taxonomy" id="39325"/>
    <lineage>
        <taxon>Eukaryota</taxon>
        <taxon>Viridiplantae</taxon>
        <taxon>Streptophyta</taxon>
        <taxon>Embryophyta</taxon>
        <taxon>Tracheophyta</taxon>
        <taxon>Spermatophyta</taxon>
        <taxon>Magnoliopsida</taxon>
        <taxon>Ranunculales</taxon>
        <taxon>Circaeasteraceae</taxon>
        <taxon>Kingdonia</taxon>
    </lineage>
</organism>
<reference evidence="8 9" key="1">
    <citation type="journal article" date="2020" name="IScience">
        <title>Genome Sequencing of the Endangered Kingdonia uniflora (Circaeasteraceae, Ranunculales) Reveals Potential Mechanisms of Evolutionary Specialization.</title>
        <authorList>
            <person name="Sun Y."/>
            <person name="Deng T."/>
            <person name="Zhang A."/>
            <person name="Moore M.J."/>
            <person name="Landis J.B."/>
            <person name="Lin N."/>
            <person name="Zhang H."/>
            <person name="Zhang X."/>
            <person name="Huang J."/>
            <person name="Zhang X."/>
            <person name="Sun H."/>
            <person name="Wang H."/>
        </authorList>
    </citation>
    <scope>NUCLEOTIDE SEQUENCE [LARGE SCALE GENOMIC DNA]</scope>
    <source>
        <strain evidence="8">TB1705</strain>
        <tissue evidence="8">Leaf</tissue>
    </source>
</reference>
<dbReference type="PANTHER" id="PTHR32116">
    <property type="entry name" value="GALACTURONOSYLTRANSFERASE 4-RELATED"/>
    <property type="match status" value="1"/>
</dbReference>
<comment type="caution">
    <text evidence="8">The sequence shown here is derived from an EMBL/GenBank/DDBJ whole genome shotgun (WGS) entry which is preliminary data.</text>
</comment>
<dbReference type="GO" id="GO:0045489">
    <property type="term" value="P:pectin biosynthetic process"/>
    <property type="evidence" value="ECO:0007669"/>
    <property type="project" value="UniProtKB-UniPathway"/>
</dbReference>
<evidence type="ECO:0000256" key="2">
    <source>
        <dbReference type="ARBA" id="ARBA00006351"/>
    </source>
</evidence>
<feature type="domain" description="CCHC-type" evidence="7">
    <location>
        <begin position="287"/>
        <end position="300"/>
    </location>
</feature>
<keyword evidence="5" id="KW-0333">Golgi apparatus</keyword>
<dbReference type="InterPro" id="IPR005162">
    <property type="entry name" value="Retrotrans_gag_dom"/>
</dbReference>
<dbReference type="Pfam" id="PF03732">
    <property type="entry name" value="Retrotrans_gag"/>
    <property type="match status" value="1"/>
</dbReference>
<dbReference type="InterPro" id="IPR029044">
    <property type="entry name" value="Nucleotide-diphossugar_trans"/>
</dbReference>
<evidence type="ECO:0000313" key="8">
    <source>
        <dbReference type="EMBL" id="KAF6171721.1"/>
    </source>
</evidence>
<accession>A0A7J7NWZ6</accession>
<keyword evidence="3 5" id="KW-0808">Transferase</keyword>
<proteinExistence type="inferred from homology"/>